<dbReference type="PANTHER" id="PTHR45947:SF3">
    <property type="entry name" value="SULFOQUINOVOSYL TRANSFERASE SQD2"/>
    <property type="match status" value="1"/>
</dbReference>
<dbReference type="InterPro" id="IPR001296">
    <property type="entry name" value="Glyco_trans_1"/>
</dbReference>
<dbReference type="PANTHER" id="PTHR45947">
    <property type="entry name" value="SULFOQUINOVOSYL TRANSFERASE SQD2"/>
    <property type="match status" value="1"/>
</dbReference>
<protein>
    <recommendedName>
        <fullName evidence="1">Glycosyl transferase family 1 domain-containing protein</fullName>
    </recommendedName>
</protein>
<dbReference type="SUPFAM" id="SSF53756">
    <property type="entry name" value="UDP-Glycosyltransferase/glycogen phosphorylase"/>
    <property type="match status" value="1"/>
</dbReference>
<evidence type="ECO:0000313" key="2">
    <source>
        <dbReference type="EMBL" id="GAH45640.1"/>
    </source>
</evidence>
<dbReference type="Gene3D" id="3.40.50.2000">
    <property type="entry name" value="Glycogen Phosphorylase B"/>
    <property type="match status" value="2"/>
</dbReference>
<gene>
    <name evidence="2" type="ORF">S03H2_17199</name>
</gene>
<dbReference type="Pfam" id="PF00534">
    <property type="entry name" value="Glycos_transf_1"/>
    <property type="match status" value="1"/>
</dbReference>
<accession>X1GLC2</accession>
<dbReference type="EMBL" id="BARU01008848">
    <property type="protein sequence ID" value="GAH45640.1"/>
    <property type="molecule type" value="Genomic_DNA"/>
</dbReference>
<dbReference type="InterPro" id="IPR050194">
    <property type="entry name" value="Glycosyltransferase_grp1"/>
</dbReference>
<dbReference type="GO" id="GO:0016757">
    <property type="term" value="F:glycosyltransferase activity"/>
    <property type="evidence" value="ECO:0007669"/>
    <property type="project" value="InterPro"/>
</dbReference>
<dbReference type="AlphaFoldDB" id="X1GLC2"/>
<proteinExistence type="predicted"/>
<feature type="domain" description="Glycosyl transferase family 1" evidence="1">
    <location>
        <begin position="51"/>
        <end position="96"/>
    </location>
</feature>
<name>X1GLC2_9ZZZZ</name>
<comment type="caution">
    <text evidence="2">The sequence shown here is derived from an EMBL/GenBank/DDBJ whole genome shotgun (WGS) entry which is preliminary data.</text>
</comment>
<reference evidence="2" key="1">
    <citation type="journal article" date="2014" name="Front. Microbiol.">
        <title>High frequency of phylogenetically diverse reductive dehalogenase-homologous genes in deep subseafloor sedimentary metagenomes.</title>
        <authorList>
            <person name="Kawai M."/>
            <person name="Futagami T."/>
            <person name="Toyoda A."/>
            <person name="Takaki Y."/>
            <person name="Nishi S."/>
            <person name="Hori S."/>
            <person name="Arai W."/>
            <person name="Tsubouchi T."/>
            <person name="Morono Y."/>
            <person name="Uchiyama I."/>
            <person name="Ito T."/>
            <person name="Fujiyama A."/>
            <person name="Inagaki F."/>
            <person name="Takami H."/>
        </authorList>
    </citation>
    <scope>NUCLEOTIDE SEQUENCE</scope>
    <source>
        <strain evidence="2">Expedition CK06-06</strain>
    </source>
</reference>
<evidence type="ECO:0000259" key="1">
    <source>
        <dbReference type="Pfam" id="PF00534"/>
    </source>
</evidence>
<feature type="non-terminal residue" evidence="2">
    <location>
        <position position="1"/>
    </location>
</feature>
<organism evidence="2">
    <name type="scientific">marine sediment metagenome</name>
    <dbReference type="NCBI Taxonomy" id="412755"/>
    <lineage>
        <taxon>unclassified sequences</taxon>
        <taxon>metagenomes</taxon>
        <taxon>ecological metagenomes</taxon>
    </lineage>
</organism>
<sequence length="99" mass="11436">IKNIDAIVSNSKNVQVKIKEVYQRDSYIVNPGIDIDIFNLARVDARKYLANKKCLLAVGRLRKRKNFDFLIRVFKKITDMFPDVVLRIAGEGPEKEDNI</sequence>